<keyword evidence="2 7" id="KW-0689">Ribosomal protein</keyword>
<comment type="caution">
    <text evidence="7">The sequence shown here is derived from an EMBL/GenBank/DDBJ whole genome shotgun (WGS) entry which is preliminary data.</text>
</comment>
<name>A0AAP2RAU9_9EURY</name>
<organism evidence="7 8">
    <name type="scientific">Methanooceanicella nereidis</name>
    <dbReference type="NCBI Taxonomy" id="2052831"/>
    <lineage>
        <taxon>Archaea</taxon>
        <taxon>Methanobacteriati</taxon>
        <taxon>Methanobacteriota</taxon>
        <taxon>Stenosarchaea group</taxon>
        <taxon>Methanomicrobia</taxon>
        <taxon>Methanocellales</taxon>
        <taxon>Methanocellaceae</taxon>
        <taxon>Methanooceanicella</taxon>
    </lineage>
</organism>
<dbReference type="SUPFAM" id="SSF52042">
    <property type="entry name" value="Ribosomal protein L32e"/>
    <property type="match status" value="1"/>
</dbReference>
<feature type="region of interest" description="Disordered" evidence="6">
    <location>
        <begin position="1"/>
        <end position="134"/>
    </location>
</feature>
<dbReference type="Proteomes" id="UP001320159">
    <property type="component" value="Unassembled WGS sequence"/>
</dbReference>
<dbReference type="Pfam" id="PF01655">
    <property type="entry name" value="Ribosomal_L32e"/>
    <property type="match status" value="1"/>
</dbReference>
<protein>
    <recommendedName>
        <fullName evidence="4">Large ribosomal subunit protein eL32</fullName>
    </recommendedName>
    <alternativeName>
        <fullName evidence="5">50S ribosomal protein L32e</fullName>
    </alternativeName>
</protein>
<gene>
    <name evidence="7" type="ORF">CUJ83_00610</name>
</gene>
<dbReference type="GO" id="GO:0022625">
    <property type="term" value="C:cytosolic large ribosomal subunit"/>
    <property type="evidence" value="ECO:0007669"/>
    <property type="project" value="TreeGrafter"/>
</dbReference>
<evidence type="ECO:0000256" key="5">
    <source>
        <dbReference type="ARBA" id="ARBA00035377"/>
    </source>
</evidence>
<feature type="compositionally biased region" description="Basic and acidic residues" evidence="6">
    <location>
        <begin position="1"/>
        <end position="51"/>
    </location>
</feature>
<dbReference type="InterPro" id="IPR023654">
    <property type="entry name" value="Ribosomal_eL32_arc"/>
</dbReference>
<feature type="compositionally biased region" description="Basic and acidic residues" evidence="6">
    <location>
        <begin position="66"/>
        <end position="80"/>
    </location>
</feature>
<dbReference type="NCBIfam" id="NF006332">
    <property type="entry name" value="PRK08562.1"/>
    <property type="match status" value="1"/>
</dbReference>
<dbReference type="GO" id="GO:0003735">
    <property type="term" value="F:structural constituent of ribosome"/>
    <property type="evidence" value="ECO:0007669"/>
    <property type="project" value="InterPro"/>
</dbReference>
<keyword evidence="3" id="KW-0687">Ribonucleoprotein</keyword>
<dbReference type="GO" id="GO:0006412">
    <property type="term" value="P:translation"/>
    <property type="evidence" value="ECO:0007669"/>
    <property type="project" value="InterPro"/>
</dbReference>
<evidence type="ECO:0000256" key="2">
    <source>
        <dbReference type="ARBA" id="ARBA00022980"/>
    </source>
</evidence>
<feature type="compositionally biased region" description="Basic and acidic residues" evidence="6">
    <location>
        <begin position="91"/>
        <end position="106"/>
    </location>
</feature>
<feature type="compositionally biased region" description="Basic residues" evidence="6">
    <location>
        <begin position="111"/>
        <end position="130"/>
    </location>
</feature>
<evidence type="ECO:0000256" key="1">
    <source>
        <dbReference type="ARBA" id="ARBA00008431"/>
    </source>
</evidence>
<dbReference type="EMBL" id="PGCK01000001">
    <property type="protein sequence ID" value="MCD1293496.1"/>
    <property type="molecule type" value="Genomic_DNA"/>
</dbReference>
<dbReference type="InterPro" id="IPR018263">
    <property type="entry name" value="Ribosomal_eL32_CS"/>
</dbReference>
<evidence type="ECO:0000256" key="6">
    <source>
        <dbReference type="SAM" id="MobiDB-lite"/>
    </source>
</evidence>
<dbReference type="SMART" id="SM01393">
    <property type="entry name" value="Ribosomal_L32e"/>
    <property type="match status" value="1"/>
</dbReference>
<reference evidence="7 8" key="1">
    <citation type="submission" date="2017-11" db="EMBL/GenBank/DDBJ databases">
        <title>Isolation and Characterization of Family Methanocellaceae Species from Potential Methane Hydrate Area Offshore Southwestern Taiwan.</title>
        <authorList>
            <person name="Zhang W.-L."/>
            <person name="Chen W.-C."/>
            <person name="Lai M.-C."/>
            <person name="Chen S.-C."/>
        </authorList>
    </citation>
    <scope>NUCLEOTIDE SEQUENCE [LARGE SCALE GENOMIC DNA]</scope>
    <source>
        <strain evidence="7 8">CWC-04</strain>
    </source>
</reference>
<evidence type="ECO:0000313" key="7">
    <source>
        <dbReference type="EMBL" id="MCD1293496.1"/>
    </source>
</evidence>
<accession>A0AAP2RAU9</accession>
<dbReference type="PROSITE" id="PS00580">
    <property type="entry name" value="RIBOSOMAL_L32E"/>
    <property type="match status" value="1"/>
</dbReference>
<dbReference type="InterPro" id="IPR036351">
    <property type="entry name" value="Ribosomal_eL32_sf"/>
</dbReference>
<proteinExistence type="inferred from homology"/>
<evidence type="ECO:0000256" key="4">
    <source>
        <dbReference type="ARBA" id="ARBA00035229"/>
    </source>
</evidence>
<dbReference type="PANTHER" id="PTHR23413:SF1">
    <property type="entry name" value="RIBOSOMAL PROTEIN L32"/>
    <property type="match status" value="1"/>
</dbReference>
<dbReference type="PANTHER" id="PTHR23413">
    <property type="entry name" value="60S RIBOSOMAL PROTEIN L32 AND DNA-DIRECTED RNA POLYMERASE II, SUBUNIT N"/>
    <property type="match status" value="1"/>
</dbReference>
<dbReference type="AlphaFoldDB" id="A0AAP2RAU9"/>
<evidence type="ECO:0000313" key="8">
    <source>
        <dbReference type="Proteomes" id="UP001320159"/>
    </source>
</evidence>
<dbReference type="RefSeq" id="WP_230739382.1">
    <property type="nucleotide sequence ID" value="NZ_PGCK01000001.1"/>
</dbReference>
<comment type="similarity">
    <text evidence="1">Belongs to the eukaryotic ribosomal protein eL32 family.</text>
</comment>
<dbReference type="InterPro" id="IPR001515">
    <property type="entry name" value="Ribosomal_eL32"/>
</dbReference>
<sequence length="205" mass="22784">MAAKKSTKESKGSKAEAKKLKEESIEVKAAETKTAAKAEAKAVKGVRKESAKAAAPQVKARPLPRPVEKSSLELDEETKRLLGARKTNKASHPEFRRIDAHKKDKLAPNWRRPRGHHSQLRRNRKAKGARVKAGYGSPAVINGYHPSGYEEVYVSKPEDVRSVTRLQAIRIAGTVGKKKKIEIEKLAKELNIKVLNPLNTFEEVQ</sequence>
<keyword evidence="8" id="KW-1185">Reference proteome</keyword>
<evidence type="ECO:0000256" key="3">
    <source>
        <dbReference type="ARBA" id="ARBA00023274"/>
    </source>
</evidence>